<name>A0ABR2W923_9FUNG</name>
<evidence type="ECO:0008006" key="3">
    <source>
        <dbReference type="Google" id="ProtNLM"/>
    </source>
</evidence>
<accession>A0ABR2W923</accession>
<dbReference type="EMBL" id="JASJQH010006923">
    <property type="protein sequence ID" value="KAK9727345.1"/>
    <property type="molecule type" value="Genomic_DNA"/>
</dbReference>
<dbReference type="PANTHER" id="PTHR13318">
    <property type="entry name" value="PARTNER OF PAIRED, ISOFORM B-RELATED"/>
    <property type="match status" value="1"/>
</dbReference>
<gene>
    <name evidence="1" type="ORF">K7432_001924</name>
</gene>
<organism evidence="1 2">
    <name type="scientific">Basidiobolus ranarum</name>
    <dbReference type="NCBI Taxonomy" id="34480"/>
    <lineage>
        <taxon>Eukaryota</taxon>
        <taxon>Fungi</taxon>
        <taxon>Fungi incertae sedis</taxon>
        <taxon>Zoopagomycota</taxon>
        <taxon>Entomophthoromycotina</taxon>
        <taxon>Basidiobolomycetes</taxon>
        <taxon>Basidiobolales</taxon>
        <taxon>Basidiobolaceae</taxon>
        <taxon>Basidiobolus</taxon>
    </lineage>
</organism>
<proteinExistence type="predicted"/>
<reference evidence="1 2" key="1">
    <citation type="submission" date="2023-04" db="EMBL/GenBank/DDBJ databases">
        <title>Genome of Basidiobolus ranarum AG-B5.</title>
        <authorList>
            <person name="Stajich J.E."/>
            <person name="Carter-House D."/>
            <person name="Gryganskyi A."/>
        </authorList>
    </citation>
    <scope>NUCLEOTIDE SEQUENCE [LARGE SCALE GENOMIC DNA]</scope>
    <source>
        <strain evidence="1 2">AG-B5</strain>
    </source>
</reference>
<dbReference type="Proteomes" id="UP001479436">
    <property type="component" value="Unassembled WGS sequence"/>
</dbReference>
<keyword evidence="2" id="KW-1185">Reference proteome</keyword>
<dbReference type="PANTHER" id="PTHR13318:SF95">
    <property type="entry name" value="F-BOX PROTEIN YLR352W"/>
    <property type="match status" value="1"/>
</dbReference>
<sequence length="479" mass="54912">MYMYQIRSIEEISNLVSLLPNLKFISLPFVNLLPVPTTFLRHVAYKALPGLRRLHYRDTRISFRRVLQDLCSVLAGCTELQELAVDLDTDYPLLHNLDMNEIDVLPTSPLKSLSLRCVHSSSVLVERILIHTPDLEHLSFTMVQISDSFTENLWKSCPKLKSLEIELTNSDSNRYMPIESLCHGLAKVYQSQLKHLKLCFPKGPHVPQHVLNELWKSHGPHLETLELRGFTIFYKSFTCLAYNISPTLKRLCRSNVTEFREPPIDFWEPLLASCGGSLQVLHLDSNALLDDRIVLTVAKYCHKLRELSLQRTWTSDVAIKKILETNGKTLRTLNLSKTSISGDTISEITKQCSYITDLNIEWPRYIKPHEETPLTVTEFVEFICLHGGHLETLNIDGWPITNLTLEAIAKYGRGLKALTFRDNETLSDEYLRKIMKSCRKLTRLYILPSGRDKTDGFTLSVLAEVQKKYINYHVEVSGI</sequence>
<dbReference type="InterPro" id="IPR032675">
    <property type="entry name" value="LRR_dom_sf"/>
</dbReference>
<protein>
    <recommendedName>
        <fullName evidence="3">F-box/LRR-repeat protein</fullName>
    </recommendedName>
</protein>
<dbReference type="SUPFAM" id="SSF52047">
    <property type="entry name" value="RNI-like"/>
    <property type="match status" value="1"/>
</dbReference>
<dbReference type="Gene3D" id="3.80.10.10">
    <property type="entry name" value="Ribonuclease Inhibitor"/>
    <property type="match status" value="2"/>
</dbReference>
<evidence type="ECO:0000313" key="1">
    <source>
        <dbReference type="EMBL" id="KAK9727345.1"/>
    </source>
</evidence>
<comment type="caution">
    <text evidence="1">The sequence shown here is derived from an EMBL/GenBank/DDBJ whole genome shotgun (WGS) entry which is preliminary data.</text>
</comment>
<evidence type="ECO:0000313" key="2">
    <source>
        <dbReference type="Proteomes" id="UP001479436"/>
    </source>
</evidence>